<evidence type="ECO:0000313" key="10">
    <source>
        <dbReference type="Proteomes" id="UP000240357"/>
    </source>
</evidence>
<evidence type="ECO:0000313" key="9">
    <source>
        <dbReference type="EMBL" id="PSR55297.1"/>
    </source>
</evidence>
<dbReference type="Gene3D" id="3.60.10.10">
    <property type="entry name" value="Endonuclease/exonuclease/phosphatase"/>
    <property type="match status" value="1"/>
</dbReference>
<name>A0A2T2YIH4_9BACT</name>
<dbReference type="CDD" id="cd10281">
    <property type="entry name" value="Nape_like_AP-endo"/>
    <property type="match status" value="1"/>
</dbReference>
<reference evidence="9 10" key="1">
    <citation type="submission" date="2018-03" db="EMBL/GenBank/DDBJ databases">
        <title>Adhaeribacter sp. HMF7605 Genome sequencing and assembly.</title>
        <authorList>
            <person name="Kang H."/>
            <person name="Kang J."/>
            <person name="Cha I."/>
            <person name="Kim H."/>
            <person name="Joh K."/>
        </authorList>
    </citation>
    <scope>NUCLEOTIDE SEQUENCE [LARGE SCALE GENOMIC DNA]</scope>
    <source>
        <strain evidence="9 10">HMF7605</strain>
    </source>
</reference>
<feature type="active site" description="Proton donor/acceptor" evidence="5">
    <location>
        <position position="148"/>
    </location>
</feature>
<comment type="cofactor">
    <cofactor evidence="6">
        <name>Mg(2+)</name>
        <dbReference type="ChEBI" id="CHEBI:18420"/>
    </cofactor>
    <cofactor evidence="6">
        <name>Mn(2+)</name>
        <dbReference type="ChEBI" id="CHEBI:29035"/>
    </cofactor>
    <text evidence="6">Probably binds two magnesium or manganese ions per subunit.</text>
</comment>
<accession>A0A2T2YIH4</accession>
<dbReference type="GO" id="GO:0003906">
    <property type="term" value="F:DNA-(apurinic or apyrimidinic site) endonuclease activity"/>
    <property type="evidence" value="ECO:0007669"/>
    <property type="project" value="TreeGrafter"/>
</dbReference>
<keyword evidence="4 6" id="KW-0460">Magnesium</keyword>
<dbReference type="NCBIfam" id="TIGR00633">
    <property type="entry name" value="xth"/>
    <property type="match status" value="1"/>
</dbReference>
<feature type="binding site" evidence="6">
    <location>
        <position position="148"/>
    </location>
    <ligand>
        <name>Mg(2+)</name>
        <dbReference type="ChEBI" id="CHEBI:18420"/>
        <label>1</label>
    </ligand>
</feature>
<feature type="site" description="Transition state stabilizer" evidence="7">
    <location>
        <position position="150"/>
    </location>
</feature>
<dbReference type="FunFam" id="3.60.10.10:FF:000026">
    <property type="entry name" value="Exodeoxyribonuclease III"/>
    <property type="match status" value="1"/>
</dbReference>
<keyword evidence="2 6" id="KW-0479">Metal-binding</keyword>
<evidence type="ECO:0000259" key="8">
    <source>
        <dbReference type="Pfam" id="PF03372"/>
    </source>
</evidence>
<keyword evidence="10" id="KW-1185">Reference proteome</keyword>
<sequence>MKIISYNVNGIRSAVSKGFIDWLQAADPDVICLQEIKCDEEKFDRQLFESLGYHVYIHPAVKKGYSGVGIFSKKEPVSVTVGCNNSLYDSEGRVLRADFNDCSVVNVYMPSGSSGDTRQDFKMQWLDYFLQYINQVRTQIPHLVICGDYNICHQPVDIHNPKSNANSSGFLPEEREWFSHFLSHGYIDSFRYFNQEPHNYTWWSYRAGARGKNLGWRIDYTIVTDSLTNRLRRAAILTEAKHSDHCPVLLELSPEIA</sequence>
<proteinExistence type="inferred from homology"/>
<feature type="site" description="Interaction with DNA substrate" evidence="7">
    <location>
        <position position="245"/>
    </location>
</feature>
<feature type="site" description="Important for catalytic activity" evidence="7">
    <location>
        <position position="219"/>
    </location>
</feature>
<dbReference type="GO" id="GO:0008081">
    <property type="term" value="F:phosphoric diester hydrolase activity"/>
    <property type="evidence" value="ECO:0007669"/>
    <property type="project" value="TreeGrafter"/>
</dbReference>
<dbReference type="InterPro" id="IPR036691">
    <property type="entry name" value="Endo/exonu/phosph_ase_sf"/>
</dbReference>
<evidence type="ECO:0000256" key="4">
    <source>
        <dbReference type="ARBA" id="ARBA00022842"/>
    </source>
</evidence>
<evidence type="ECO:0000256" key="5">
    <source>
        <dbReference type="PIRSR" id="PIRSR604808-1"/>
    </source>
</evidence>
<feature type="binding site" evidence="6">
    <location>
        <position position="150"/>
    </location>
    <ligand>
        <name>Mg(2+)</name>
        <dbReference type="ChEBI" id="CHEBI:18420"/>
        <label>1</label>
    </ligand>
</feature>
<dbReference type="GO" id="GO:0008311">
    <property type="term" value="F:double-stranded DNA 3'-5' DNA exonuclease activity"/>
    <property type="evidence" value="ECO:0007669"/>
    <property type="project" value="TreeGrafter"/>
</dbReference>
<dbReference type="GO" id="GO:0046872">
    <property type="term" value="F:metal ion binding"/>
    <property type="evidence" value="ECO:0007669"/>
    <property type="project" value="UniProtKB-KW"/>
</dbReference>
<dbReference type="PANTHER" id="PTHR22748:SF6">
    <property type="entry name" value="DNA-(APURINIC OR APYRIMIDINIC SITE) ENDONUCLEASE"/>
    <property type="match status" value="1"/>
</dbReference>
<keyword evidence="6" id="KW-0464">Manganese</keyword>
<dbReference type="RefSeq" id="WP_106931476.1">
    <property type="nucleotide sequence ID" value="NZ_PYFT01000001.1"/>
</dbReference>
<evidence type="ECO:0000256" key="1">
    <source>
        <dbReference type="ARBA" id="ARBA00007092"/>
    </source>
</evidence>
<feature type="active site" description="Proton acceptor" evidence="5">
    <location>
        <position position="245"/>
    </location>
</feature>
<dbReference type="PROSITE" id="PS51435">
    <property type="entry name" value="AP_NUCLEASE_F1_4"/>
    <property type="match status" value="1"/>
</dbReference>
<protein>
    <submittedName>
        <fullName evidence="9">Exodeoxyribonuclease III</fullName>
    </submittedName>
</protein>
<dbReference type="Proteomes" id="UP000240357">
    <property type="component" value="Unassembled WGS sequence"/>
</dbReference>
<organism evidence="9 10">
    <name type="scientific">Adhaeribacter arboris</name>
    <dbReference type="NCBI Taxonomy" id="2072846"/>
    <lineage>
        <taxon>Bacteria</taxon>
        <taxon>Pseudomonadati</taxon>
        <taxon>Bacteroidota</taxon>
        <taxon>Cytophagia</taxon>
        <taxon>Cytophagales</taxon>
        <taxon>Hymenobacteraceae</taxon>
        <taxon>Adhaeribacter</taxon>
    </lineage>
</organism>
<feature type="binding site" evidence="6">
    <location>
        <position position="7"/>
    </location>
    <ligand>
        <name>Mg(2+)</name>
        <dbReference type="ChEBI" id="CHEBI:18420"/>
        <label>1</label>
    </ligand>
</feature>
<feature type="binding site" evidence="6">
    <location>
        <position position="35"/>
    </location>
    <ligand>
        <name>Mg(2+)</name>
        <dbReference type="ChEBI" id="CHEBI:18420"/>
        <label>1</label>
    </ligand>
</feature>
<dbReference type="InterPro" id="IPR020847">
    <property type="entry name" value="AP_endonuclease_F1_BS"/>
</dbReference>
<dbReference type="GO" id="GO:0003677">
    <property type="term" value="F:DNA binding"/>
    <property type="evidence" value="ECO:0007669"/>
    <property type="project" value="InterPro"/>
</dbReference>
<evidence type="ECO:0000256" key="7">
    <source>
        <dbReference type="PIRSR" id="PIRSR604808-3"/>
    </source>
</evidence>
<dbReference type="EMBL" id="PYFT01000001">
    <property type="protein sequence ID" value="PSR55297.1"/>
    <property type="molecule type" value="Genomic_DNA"/>
</dbReference>
<keyword evidence="3" id="KW-0378">Hydrolase</keyword>
<feature type="binding site" evidence="6">
    <location>
        <position position="244"/>
    </location>
    <ligand>
        <name>Mg(2+)</name>
        <dbReference type="ChEBI" id="CHEBI:18420"/>
        <label>1</label>
    </ligand>
</feature>
<dbReference type="Pfam" id="PF03372">
    <property type="entry name" value="Exo_endo_phos"/>
    <property type="match status" value="1"/>
</dbReference>
<comment type="similarity">
    <text evidence="1">Belongs to the DNA repair enzymes AP/ExoA family.</text>
</comment>
<feature type="active site" evidence="5">
    <location>
        <position position="108"/>
    </location>
</feature>
<evidence type="ECO:0000256" key="6">
    <source>
        <dbReference type="PIRSR" id="PIRSR604808-2"/>
    </source>
</evidence>
<dbReference type="GO" id="GO:0006284">
    <property type="term" value="P:base-excision repair"/>
    <property type="evidence" value="ECO:0007669"/>
    <property type="project" value="TreeGrafter"/>
</dbReference>
<dbReference type="OrthoDB" id="9803914at2"/>
<evidence type="ECO:0000256" key="3">
    <source>
        <dbReference type="ARBA" id="ARBA00022801"/>
    </source>
</evidence>
<evidence type="ECO:0000256" key="2">
    <source>
        <dbReference type="ARBA" id="ARBA00022723"/>
    </source>
</evidence>
<dbReference type="PANTHER" id="PTHR22748">
    <property type="entry name" value="AP ENDONUCLEASE"/>
    <property type="match status" value="1"/>
</dbReference>
<feature type="domain" description="Endonuclease/exonuclease/phosphatase" evidence="8">
    <location>
        <begin position="4"/>
        <end position="245"/>
    </location>
</feature>
<dbReference type="AlphaFoldDB" id="A0A2T2YIH4"/>
<dbReference type="InterPro" id="IPR005135">
    <property type="entry name" value="Endo/exonuclease/phosphatase"/>
</dbReference>
<feature type="binding site" evidence="6">
    <location>
        <position position="245"/>
    </location>
    <ligand>
        <name>Mg(2+)</name>
        <dbReference type="ChEBI" id="CHEBI:18420"/>
        <label>1</label>
    </ligand>
</feature>
<gene>
    <name evidence="9" type="primary">xth</name>
    <name evidence="9" type="ORF">AHMF7605_18195</name>
</gene>
<dbReference type="NCBIfam" id="TIGR00195">
    <property type="entry name" value="exoDNase_III"/>
    <property type="match status" value="1"/>
</dbReference>
<dbReference type="InterPro" id="IPR004808">
    <property type="entry name" value="AP_endonuc_1"/>
</dbReference>
<dbReference type="PROSITE" id="PS00726">
    <property type="entry name" value="AP_NUCLEASE_F1_1"/>
    <property type="match status" value="1"/>
</dbReference>
<dbReference type="SUPFAM" id="SSF56219">
    <property type="entry name" value="DNase I-like"/>
    <property type="match status" value="1"/>
</dbReference>
<comment type="caution">
    <text evidence="9">The sequence shown here is derived from an EMBL/GenBank/DDBJ whole genome shotgun (WGS) entry which is preliminary data.</text>
</comment>